<evidence type="ECO:0000259" key="5">
    <source>
        <dbReference type="Pfam" id="PF04542"/>
    </source>
</evidence>
<dbReference type="GO" id="GO:0006352">
    <property type="term" value="P:DNA-templated transcription initiation"/>
    <property type="evidence" value="ECO:0007669"/>
    <property type="project" value="InterPro"/>
</dbReference>
<dbReference type="SUPFAM" id="SSF88946">
    <property type="entry name" value="Sigma2 domain of RNA polymerase sigma factors"/>
    <property type="match status" value="1"/>
</dbReference>
<evidence type="ECO:0000256" key="1">
    <source>
        <dbReference type="ARBA" id="ARBA00023015"/>
    </source>
</evidence>
<dbReference type="RefSeq" id="WP_089022711.1">
    <property type="nucleotide sequence ID" value="NZ_NIQC01000003.1"/>
</dbReference>
<gene>
    <name evidence="7" type="ORF">CDO51_02450</name>
</gene>
<dbReference type="InterPro" id="IPR014284">
    <property type="entry name" value="RNA_pol_sigma-70_dom"/>
</dbReference>
<dbReference type="PRINTS" id="PR00046">
    <property type="entry name" value="SIGMA70FCT"/>
</dbReference>
<dbReference type="EMBL" id="NIQC01000003">
    <property type="protein sequence ID" value="OWZ84641.1"/>
    <property type="molecule type" value="Genomic_DNA"/>
</dbReference>
<evidence type="ECO:0000313" key="7">
    <source>
        <dbReference type="EMBL" id="OWZ84641.1"/>
    </source>
</evidence>
<dbReference type="InterPro" id="IPR013324">
    <property type="entry name" value="RNA_pol_sigma_r3/r4-like"/>
</dbReference>
<dbReference type="InterPro" id="IPR013325">
    <property type="entry name" value="RNA_pol_sigma_r2"/>
</dbReference>
<dbReference type="Gene3D" id="1.10.10.10">
    <property type="entry name" value="Winged helix-like DNA-binding domain superfamily/Winged helix DNA-binding domain"/>
    <property type="match status" value="2"/>
</dbReference>
<dbReference type="AlphaFoldDB" id="A0A226C0E3"/>
<proteinExistence type="predicted"/>
<evidence type="ECO:0008006" key="9">
    <source>
        <dbReference type="Google" id="ProtNLM"/>
    </source>
</evidence>
<keyword evidence="2" id="KW-0731">Sigma factor</keyword>
<dbReference type="InterPro" id="IPR000943">
    <property type="entry name" value="RNA_pol_sigma70"/>
</dbReference>
<dbReference type="Pfam" id="PF04545">
    <property type="entry name" value="Sigma70_r4"/>
    <property type="match status" value="1"/>
</dbReference>
<name>A0A226C0E3_9FIRM</name>
<dbReference type="Gene3D" id="1.20.120.1810">
    <property type="match status" value="1"/>
</dbReference>
<keyword evidence="8" id="KW-1185">Reference proteome</keyword>
<dbReference type="CDD" id="cd06171">
    <property type="entry name" value="Sigma70_r4"/>
    <property type="match status" value="1"/>
</dbReference>
<evidence type="ECO:0000256" key="2">
    <source>
        <dbReference type="ARBA" id="ARBA00023082"/>
    </source>
</evidence>
<feature type="domain" description="RNA polymerase sigma-70 region 4" evidence="6">
    <location>
        <begin position="188"/>
        <end position="235"/>
    </location>
</feature>
<feature type="domain" description="RNA polymerase sigma-70 region 2" evidence="5">
    <location>
        <begin position="34"/>
        <end position="102"/>
    </location>
</feature>
<dbReference type="PANTHER" id="PTHR30603:SF17">
    <property type="entry name" value="RNA POLYMERASE SIGMA-G FACTOR"/>
    <property type="match status" value="1"/>
</dbReference>
<dbReference type="NCBIfam" id="TIGR02937">
    <property type="entry name" value="sigma70-ECF"/>
    <property type="match status" value="1"/>
</dbReference>
<keyword evidence="4" id="KW-0804">Transcription</keyword>
<evidence type="ECO:0000259" key="6">
    <source>
        <dbReference type="Pfam" id="PF04545"/>
    </source>
</evidence>
<dbReference type="InterPro" id="IPR007630">
    <property type="entry name" value="RNA_pol_sigma70_r4"/>
</dbReference>
<dbReference type="InterPro" id="IPR007627">
    <property type="entry name" value="RNA_pol_sigma70_r2"/>
</dbReference>
<protein>
    <recommendedName>
        <fullName evidence="9">Flagellar biosynthesis protein FliA</fullName>
    </recommendedName>
</protein>
<dbReference type="SUPFAM" id="SSF88659">
    <property type="entry name" value="Sigma3 and sigma4 domains of RNA polymerase sigma factors"/>
    <property type="match status" value="2"/>
</dbReference>
<comment type="caution">
    <text evidence="7">The sequence shown here is derived from an EMBL/GenBank/DDBJ whole genome shotgun (WGS) entry which is preliminary data.</text>
</comment>
<dbReference type="PANTHER" id="PTHR30603">
    <property type="entry name" value="RNA POLYMERASE SIGMA FACTOR RPO"/>
    <property type="match status" value="1"/>
</dbReference>
<organism evidence="7 8">
    <name type="scientific">Natranaerobius trueperi</name>
    <dbReference type="NCBI Taxonomy" id="759412"/>
    <lineage>
        <taxon>Bacteria</taxon>
        <taxon>Bacillati</taxon>
        <taxon>Bacillota</taxon>
        <taxon>Clostridia</taxon>
        <taxon>Natranaerobiales</taxon>
        <taxon>Natranaerobiaceae</taxon>
        <taxon>Natranaerobius</taxon>
    </lineage>
</organism>
<evidence type="ECO:0000313" key="8">
    <source>
        <dbReference type="Proteomes" id="UP000214588"/>
    </source>
</evidence>
<sequence length="241" mass="27753">MNKNDSPKIRQSSLDQVIQNYLDNPTETNLKLVVESSKGLVYHFSKLYSHDCELDNDLVQAGYEGISKAIKKFDTSYKNSFSTFASYYIKGEIQKELTSRTRFKCGGRWMTMLKQQVSKAREELRNNLGKEPSIEDISKKINIDEEAVKIAIIAEIVPMEQIDLNKIKNRHYENFQLAIEDKIALQDALNQLSELQQKVVYYLFYLDLSQTKASKLLGINQRKVSRIKDKALKAISSNLRS</sequence>
<keyword evidence="3" id="KW-0238">DNA-binding</keyword>
<dbReference type="InterPro" id="IPR050239">
    <property type="entry name" value="Sigma-70_RNA_pol_init_factors"/>
</dbReference>
<reference evidence="7 8" key="1">
    <citation type="submission" date="2017-06" db="EMBL/GenBank/DDBJ databases">
        <title>Draft Genome Sequence of Natranaerobius trueperi halophilic, alkalithermophilic bacteria from soda lakes.</title>
        <authorList>
            <person name="Zhao B."/>
        </authorList>
    </citation>
    <scope>NUCLEOTIDE SEQUENCE [LARGE SCALE GENOMIC DNA]</scope>
    <source>
        <strain evidence="7 8">DSM 18760</strain>
    </source>
</reference>
<dbReference type="OrthoDB" id="2111981at2"/>
<evidence type="ECO:0000256" key="3">
    <source>
        <dbReference type="ARBA" id="ARBA00023125"/>
    </source>
</evidence>
<dbReference type="Pfam" id="PF04542">
    <property type="entry name" value="Sigma70_r2"/>
    <property type="match status" value="1"/>
</dbReference>
<dbReference type="Proteomes" id="UP000214588">
    <property type="component" value="Unassembled WGS sequence"/>
</dbReference>
<dbReference type="GO" id="GO:0016987">
    <property type="term" value="F:sigma factor activity"/>
    <property type="evidence" value="ECO:0007669"/>
    <property type="project" value="UniProtKB-KW"/>
</dbReference>
<dbReference type="GO" id="GO:0003677">
    <property type="term" value="F:DNA binding"/>
    <property type="evidence" value="ECO:0007669"/>
    <property type="project" value="UniProtKB-KW"/>
</dbReference>
<keyword evidence="1" id="KW-0805">Transcription regulation</keyword>
<evidence type="ECO:0000256" key="4">
    <source>
        <dbReference type="ARBA" id="ARBA00023163"/>
    </source>
</evidence>
<accession>A0A226C0E3</accession>
<dbReference type="InterPro" id="IPR036388">
    <property type="entry name" value="WH-like_DNA-bd_sf"/>
</dbReference>